<dbReference type="RefSeq" id="WP_087463060.1">
    <property type="nucleotide sequence ID" value="NZ_CP021425.1"/>
</dbReference>
<evidence type="ECO:0000313" key="3">
    <source>
        <dbReference type="EMBL" id="ARU58261.1"/>
    </source>
</evidence>
<sequence length="168" mass="19135">MHLNSRTSRKIKTFYGLSLRDKVWLLLLYPYSGIVRAIILLIPFRKVAPYLGEHHQNIQFLTIASIQEQELAKRIGQIVEMASRYTPWQSKCLVQAIMARTLLWYYRVDYVMHLGAKMTKDVDEPMKAHAWLSVGSSVITGRAGHSSFGILTTYSSLKSEAACISKTL</sequence>
<dbReference type="EMBL" id="CP021425">
    <property type="protein sequence ID" value="ARU58261.1"/>
    <property type="molecule type" value="Genomic_DNA"/>
</dbReference>
<dbReference type="AlphaFoldDB" id="A0A1Y0ICS1"/>
<protein>
    <recommendedName>
        <fullName evidence="2">Microcin J25-processing protein McjB C-terminal domain-containing protein</fullName>
    </recommendedName>
</protein>
<dbReference type="NCBIfam" id="NF033537">
    <property type="entry name" value="lasso_biosyn_B2"/>
    <property type="match status" value="1"/>
</dbReference>
<evidence type="ECO:0000313" key="4">
    <source>
        <dbReference type="Proteomes" id="UP000196027"/>
    </source>
</evidence>
<evidence type="ECO:0000256" key="1">
    <source>
        <dbReference type="SAM" id="Phobius"/>
    </source>
</evidence>
<keyword evidence="1" id="KW-0812">Transmembrane</keyword>
<feature type="transmembrane region" description="Helical" evidence="1">
    <location>
        <begin position="23"/>
        <end position="44"/>
    </location>
</feature>
<feature type="domain" description="Microcin J25-processing protein McjB C-terminal" evidence="2">
    <location>
        <begin position="39"/>
        <end position="151"/>
    </location>
</feature>
<dbReference type="InterPro" id="IPR053521">
    <property type="entry name" value="McjB-like"/>
</dbReference>
<keyword evidence="4" id="KW-1185">Reference proteome</keyword>
<evidence type="ECO:0000259" key="2">
    <source>
        <dbReference type="Pfam" id="PF13471"/>
    </source>
</evidence>
<name>A0A1Y0ICS1_9GAMM</name>
<dbReference type="InterPro" id="IPR032708">
    <property type="entry name" value="McjB_C"/>
</dbReference>
<gene>
    <name evidence="3" type="ORF">OLMES_4245</name>
</gene>
<reference evidence="3 4" key="1">
    <citation type="submission" date="2017-05" db="EMBL/GenBank/DDBJ databases">
        <title>Genomic insights into alkan degradation activity of Oleiphilus messinensis.</title>
        <authorList>
            <person name="Kozyavkin S.A."/>
            <person name="Slesarev A.I."/>
            <person name="Golyshin P.N."/>
            <person name="Korzhenkov A."/>
            <person name="Golyshina O.N."/>
            <person name="Toshchakov S.V."/>
        </authorList>
    </citation>
    <scope>NUCLEOTIDE SEQUENCE [LARGE SCALE GENOMIC DNA]</scope>
    <source>
        <strain evidence="3 4">ME102</strain>
    </source>
</reference>
<organism evidence="3 4">
    <name type="scientific">Oleiphilus messinensis</name>
    <dbReference type="NCBI Taxonomy" id="141451"/>
    <lineage>
        <taxon>Bacteria</taxon>
        <taxon>Pseudomonadati</taxon>
        <taxon>Pseudomonadota</taxon>
        <taxon>Gammaproteobacteria</taxon>
        <taxon>Oceanospirillales</taxon>
        <taxon>Oleiphilaceae</taxon>
        <taxon>Oleiphilus</taxon>
    </lineage>
</organism>
<dbReference type="Proteomes" id="UP000196027">
    <property type="component" value="Chromosome"/>
</dbReference>
<dbReference type="KEGG" id="ome:OLMES_4245"/>
<proteinExistence type="predicted"/>
<accession>A0A1Y0ICS1</accession>
<keyword evidence="1" id="KW-1133">Transmembrane helix</keyword>
<dbReference type="Pfam" id="PF13471">
    <property type="entry name" value="Transglut_core3"/>
    <property type="match status" value="1"/>
</dbReference>
<keyword evidence="1" id="KW-0472">Membrane</keyword>